<keyword evidence="1" id="KW-0812">Transmembrane</keyword>
<dbReference type="AlphaFoldDB" id="A0A6G6Y2Q5"/>
<dbReference type="InterPro" id="IPR032307">
    <property type="entry name" value="PepSY_TM-like_2"/>
</dbReference>
<accession>A0A6G6Y2Q5</accession>
<protein>
    <recommendedName>
        <fullName evidence="4">Peptidase</fullName>
    </recommendedName>
</protein>
<keyword evidence="3" id="KW-1185">Reference proteome</keyword>
<evidence type="ECO:0008006" key="4">
    <source>
        <dbReference type="Google" id="ProtNLM"/>
    </source>
</evidence>
<name>A0A6G6Y2Q5_9SPHN</name>
<sequence>MHGNAPSAKTKPVRKRSRKAFWLKQLHTWHWMSSAISLIGLLLFAFTGITLNHAADIEASPAIAEHGATLPAPLLEQIAAQSDAAAIADAHDGRAPLPAPVRRWLEGNLPMGASGEAEWMPDEVYLARPRPGGDGWIAIDRATGAITAETTDRGWIAYLNDLHKGRNAGSAWAWFIDIFAVACFVFALTGLVLLQLHARNRRSTWPLVAAGLVLPALVAIFLIH</sequence>
<dbReference type="PANTHER" id="PTHR40115:SF1">
    <property type="entry name" value="INNER MEMBRANE PROTEIN WITH PEPSY TM HELIX"/>
    <property type="match status" value="1"/>
</dbReference>
<gene>
    <name evidence="2" type="ORF">G5C33_04965</name>
</gene>
<dbReference type="Pfam" id="PF16357">
    <property type="entry name" value="PepSY_TM_like_2"/>
    <property type="match status" value="1"/>
</dbReference>
<dbReference type="Proteomes" id="UP000501568">
    <property type="component" value="Chromosome"/>
</dbReference>
<dbReference type="PANTHER" id="PTHR40115">
    <property type="entry name" value="INNER MEMBRANE PROTEIN WITH PEPSY TM HELIX"/>
    <property type="match status" value="1"/>
</dbReference>
<proteinExistence type="predicted"/>
<feature type="transmembrane region" description="Helical" evidence="1">
    <location>
        <begin position="205"/>
        <end position="223"/>
    </location>
</feature>
<organism evidence="2 3">
    <name type="scientific">Stakelama tenebrarum</name>
    <dbReference type="NCBI Taxonomy" id="2711215"/>
    <lineage>
        <taxon>Bacteria</taxon>
        <taxon>Pseudomonadati</taxon>
        <taxon>Pseudomonadota</taxon>
        <taxon>Alphaproteobacteria</taxon>
        <taxon>Sphingomonadales</taxon>
        <taxon>Sphingomonadaceae</taxon>
        <taxon>Stakelama</taxon>
    </lineage>
</organism>
<dbReference type="KEGG" id="spzr:G5C33_04965"/>
<evidence type="ECO:0000256" key="1">
    <source>
        <dbReference type="SAM" id="Phobius"/>
    </source>
</evidence>
<evidence type="ECO:0000313" key="3">
    <source>
        <dbReference type="Proteomes" id="UP000501568"/>
    </source>
</evidence>
<dbReference type="RefSeq" id="WP_165326206.1">
    <property type="nucleotide sequence ID" value="NZ_CP049109.1"/>
</dbReference>
<keyword evidence="1" id="KW-1133">Transmembrane helix</keyword>
<reference evidence="2 3" key="1">
    <citation type="submission" date="2020-02" db="EMBL/GenBank/DDBJ databases">
        <authorList>
            <person name="Zheng R.K."/>
            <person name="Sun C.M."/>
        </authorList>
    </citation>
    <scope>NUCLEOTIDE SEQUENCE [LARGE SCALE GENOMIC DNA]</scope>
    <source>
        <strain evidence="3">zrk23</strain>
    </source>
</reference>
<feature type="transmembrane region" description="Helical" evidence="1">
    <location>
        <begin position="171"/>
        <end position="193"/>
    </location>
</feature>
<keyword evidence="1" id="KW-0472">Membrane</keyword>
<evidence type="ECO:0000313" key="2">
    <source>
        <dbReference type="EMBL" id="QIG79205.1"/>
    </source>
</evidence>
<dbReference type="EMBL" id="CP049109">
    <property type="protein sequence ID" value="QIG79205.1"/>
    <property type="molecule type" value="Genomic_DNA"/>
</dbReference>